<protein>
    <submittedName>
        <fullName evidence="1">DUF3889 domain-containing protein</fullName>
    </submittedName>
</protein>
<evidence type="ECO:0000313" key="2">
    <source>
        <dbReference type="Proteomes" id="UP001596105"/>
    </source>
</evidence>
<dbReference type="Proteomes" id="UP001596105">
    <property type="component" value="Unassembled WGS sequence"/>
</dbReference>
<dbReference type="Gene3D" id="3.10.450.390">
    <property type="entry name" value="Protein of unknown function DUF3889"/>
    <property type="match status" value="1"/>
</dbReference>
<dbReference type="EMBL" id="JBHSMH010000090">
    <property type="protein sequence ID" value="MFC5471114.1"/>
    <property type="molecule type" value="Genomic_DNA"/>
</dbReference>
<sequence>MVLPLLKVVVSVMIVCASGMPAKFDPNDGYREYIVWVPHARKAVGEAYPDAAAVDFQYVGCEARSPTITACKYKYWMKDAQGREFGVYVTVEGDNKSGRALSVRTEKTDS</sequence>
<accession>A0ABW0LZ60</accession>
<dbReference type="RefSeq" id="WP_209746085.1">
    <property type="nucleotide sequence ID" value="NZ_JBHSMH010000090.1"/>
</dbReference>
<organism evidence="1 2">
    <name type="scientific">Cohnella suwonensis</name>
    <dbReference type="NCBI Taxonomy" id="696072"/>
    <lineage>
        <taxon>Bacteria</taxon>
        <taxon>Bacillati</taxon>
        <taxon>Bacillota</taxon>
        <taxon>Bacilli</taxon>
        <taxon>Bacillales</taxon>
        <taxon>Paenibacillaceae</taxon>
        <taxon>Cohnella</taxon>
    </lineage>
</organism>
<dbReference type="InterPro" id="IPR024987">
    <property type="entry name" value="DUF3889"/>
</dbReference>
<proteinExistence type="predicted"/>
<evidence type="ECO:0000313" key="1">
    <source>
        <dbReference type="EMBL" id="MFC5471114.1"/>
    </source>
</evidence>
<keyword evidence="2" id="KW-1185">Reference proteome</keyword>
<dbReference type="Pfam" id="PF13028">
    <property type="entry name" value="DUF3889"/>
    <property type="match status" value="1"/>
</dbReference>
<name>A0ABW0LZ60_9BACL</name>
<reference evidence="2" key="1">
    <citation type="journal article" date="2019" name="Int. J. Syst. Evol. Microbiol.">
        <title>The Global Catalogue of Microorganisms (GCM) 10K type strain sequencing project: providing services to taxonomists for standard genome sequencing and annotation.</title>
        <authorList>
            <consortium name="The Broad Institute Genomics Platform"/>
            <consortium name="The Broad Institute Genome Sequencing Center for Infectious Disease"/>
            <person name="Wu L."/>
            <person name="Ma J."/>
        </authorList>
    </citation>
    <scope>NUCLEOTIDE SEQUENCE [LARGE SCALE GENOMIC DNA]</scope>
    <source>
        <strain evidence="2">CCUG 57113</strain>
    </source>
</reference>
<gene>
    <name evidence="1" type="ORF">ACFPPD_20700</name>
</gene>
<comment type="caution">
    <text evidence="1">The sequence shown here is derived from an EMBL/GenBank/DDBJ whole genome shotgun (WGS) entry which is preliminary data.</text>
</comment>